<gene>
    <name evidence="1" type="ORF">OUZ56_004347</name>
</gene>
<proteinExistence type="predicted"/>
<name>A0ABQ9YPI1_9CRUS</name>
<reference evidence="1 2" key="1">
    <citation type="journal article" date="2023" name="Nucleic Acids Res.">
        <title>The hologenome of Daphnia magna reveals possible DNA methylation and microbiome-mediated evolution of the host genome.</title>
        <authorList>
            <person name="Chaturvedi A."/>
            <person name="Li X."/>
            <person name="Dhandapani V."/>
            <person name="Marshall H."/>
            <person name="Kissane S."/>
            <person name="Cuenca-Cambronero M."/>
            <person name="Asole G."/>
            <person name="Calvet F."/>
            <person name="Ruiz-Romero M."/>
            <person name="Marangio P."/>
            <person name="Guigo R."/>
            <person name="Rago D."/>
            <person name="Mirbahai L."/>
            <person name="Eastwood N."/>
            <person name="Colbourne J.K."/>
            <person name="Zhou J."/>
            <person name="Mallon E."/>
            <person name="Orsini L."/>
        </authorList>
    </citation>
    <scope>NUCLEOTIDE SEQUENCE [LARGE SCALE GENOMIC DNA]</scope>
    <source>
        <strain evidence="1">LRV0_1</strain>
    </source>
</reference>
<sequence>MDAFFQVVYKPSMNMVYKPSMNMVYKPSMNMVQKPSIQMDQQSVTTYYCRAVKHPALRVFDKCAKSHLCPSSDILLLCYYSAKLVCCGPAAAASYGETIFLALKINGSSLLAEEFHLLPEIRLLQGDEQQTIHKQ</sequence>
<evidence type="ECO:0000313" key="2">
    <source>
        <dbReference type="Proteomes" id="UP001234178"/>
    </source>
</evidence>
<keyword evidence="2" id="KW-1185">Reference proteome</keyword>
<comment type="caution">
    <text evidence="1">The sequence shown here is derived from an EMBL/GenBank/DDBJ whole genome shotgun (WGS) entry which is preliminary data.</text>
</comment>
<dbReference type="Proteomes" id="UP001234178">
    <property type="component" value="Unassembled WGS sequence"/>
</dbReference>
<accession>A0ABQ9YPI1</accession>
<organism evidence="1 2">
    <name type="scientific">Daphnia magna</name>
    <dbReference type="NCBI Taxonomy" id="35525"/>
    <lineage>
        <taxon>Eukaryota</taxon>
        <taxon>Metazoa</taxon>
        <taxon>Ecdysozoa</taxon>
        <taxon>Arthropoda</taxon>
        <taxon>Crustacea</taxon>
        <taxon>Branchiopoda</taxon>
        <taxon>Diplostraca</taxon>
        <taxon>Cladocera</taxon>
        <taxon>Anomopoda</taxon>
        <taxon>Daphniidae</taxon>
        <taxon>Daphnia</taxon>
    </lineage>
</organism>
<protein>
    <submittedName>
        <fullName evidence="1">Uncharacterized protein</fullName>
    </submittedName>
</protein>
<evidence type="ECO:0000313" key="1">
    <source>
        <dbReference type="EMBL" id="KAK4002525.1"/>
    </source>
</evidence>
<dbReference type="EMBL" id="JAOYFB010000001">
    <property type="protein sequence ID" value="KAK4002525.1"/>
    <property type="molecule type" value="Genomic_DNA"/>
</dbReference>